<name>A0A8J2XLU7_9MICO</name>
<comment type="caution">
    <text evidence="2">The sequence shown here is derived from an EMBL/GenBank/DDBJ whole genome shotgun (WGS) entry which is preliminary data.</text>
</comment>
<dbReference type="Proteomes" id="UP000616114">
    <property type="component" value="Unassembled WGS sequence"/>
</dbReference>
<keyword evidence="1" id="KW-0472">Membrane</keyword>
<feature type="transmembrane region" description="Helical" evidence="1">
    <location>
        <begin position="85"/>
        <end position="103"/>
    </location>
</feature>
<organism evidence="2 3">
    <name type="scientific">Sediminivirga luteola</name>
    <dbReference type="NCBI Taxonomy" id="1774748"/>
    <lineage>
        <taxon>Bacteria</taxon>
        <taxon>Bacillati</taxon>
        <taxon>Actinomycetota</taxon>
        <taxon>Actinomycetes</taxon>
        <taxon>Micrococcales</taxon>
        <taxon>Brevibacteriaceae</taxon>
        <taxon>Sediminivirga</taxon>
    </lineage>
</organism>
<feature type="transmembrane region" description="Helical" evidence="1">
    <location>
        <begin position="57"/>
        <end position="73"/>
    </location>
</feature>
<feature type="transmembrane region" description="Helical" evidence="1">
    <location>
        <begin position="140"/>
        <end position="158"/>
    </location>
</feature>
<reference evidence="2" key="1">
    <citation type="journal article" date="2014" name="Int. J. Syst. Evol. Microbiol.">
        <title>Complete genome sequence of Corynebacterium casei LMG S-19264T (=DSM 44701T), isolated from a smear-ripened cheese.</title>
        <authorList>
            <consortium name="US DOE Joint Genome Institute (JGI-PGF)"/>
            <person name="Walter F."/>
            <person name="Albersmeier A."/>
            <person name="Kalinowski J."/>
            <person name="Ruckert C."/>
        </authorList>
    </citation>
    <scope>NUCLEOTIDE SEQUENCE</scope>
    <source>
        <strain evidence="2">CGMCC 1.12785</strain>
    </source>
</reference>
<keyword evidence="3" id="KW-1185">Reference proteome</keyword>
<sequence>MTHHDSDKDTGKPLPFHGVLLWRGILGMAFGFVMVFWPREELAPSLLVLPVAQVDWLLLGYLVLNAVLLILQARSPHLPAGCSMIVWGQVIVTLPGILFLVVAEQAGQLVAAISVWALLHGLLEAWLWRTLRERYRGASDFLIAGGIHLFLALVLFINPAMQPLAILGFTGAAALMTGVVFVLGAITARKRLKAQAAAEN</sequence>
<reference evidence="2" key="2">
    <citation type="submission" date="2020-09" db="EMBL/GenBank/DDBJ databases">
        <authorList>
            <person name="Sun Q."/>
            <person name="Zhou Y."/>
        </authorList>
    </citation>
    <scope>NUCLEOTIDE SEQUENCE</scope>
    <source>
        <strain evidence="2">CGMCC 1.12785</strain>
    </source>
</reference>
<evidence type="ECO:0000313" key="3">
    <source>
        <dbReference type="Proteomes" id="UP000616114"/>
    </source>
</evidence>
<dbReference type="EMBL" id="BMFY01000017">
    <property type="protein sequence ID" value="GGA25981.1"/>
    <property type="molecule type" value="Genomic_DNA"/>
</dbReference>
<evidence type="ECO:0000313" key="2">
    <source>
        <dbReference type="EMBL" id="GGA25981.1"/>
    </source>
</evidence>
<feature type="transmembrane region" description="Helical" evidence="1">
    <location>
        <begin position="164"/>
        <end position="186"/>
    </location>
</feature>
<feature type="transmembrane region" description="Helical" evidence="1">
    <location>
        <begin position="20"/>
        <end position="37"/>
    </location>
</feature>
<protein>
    <recommendedName>
        <fullName evidence="4">DUF308 domain-containing protein</fullName>
    </recommendedName>
</protein>
<dbReference type="RefSeq" id="WP_188551830.1">
    <property type="nucleotide sequence ID" value="NZ_BMFY01000017.1"/>
</dbReference>
<evidence type="ECO:0008006" key="4">
    <source>
        <dbReference type="Google" id="ProtNLM"/>
    </source>
</evidence>
<dbReference type="AlphaFoldDB" id="A0A8J2XLU7"/>
<accession>A0A8J2XLU7</accession>
<keyword evidence="1" id="KW-0812">Transmembrane</keyword>
<gene>
    <name evidence="2" type="ORF">GCM10011333_31190</name>
</gene>
<proteinExistence type="predicted"/>
<keyword evidence="1" id="KW-1133">Transmembrane helix</keyword>
<evidence type="ECO:0000256" key="1">
    <source>
        <dbReference type="SAM" id="Phobius"/>
    </source>
</evidence>
<feature type="transmembrane region" description="Helical" evidence="1">
    <location>
        <begin position="109"/>
        <end position="128"/>
    </location>
</feature>